<accession>T1HJ40</accession>
<keyword evidence="4" id="KW-1185">Reference proteome</keyword>
<evidence type="ECO:0000256" key="1">
    <source>
        <dbReference type="SAM" id="Coils"/>
    </source>
</evidence>
<dbReference type="EMBL" id="ACPB03042486">
    <property type="status" value="NOT_ANNOTATED_CDS"/>
    <property type="molecule type" value="Genomic_DNA"/>
</dbReference>
<dbReference type="EnsemblMetazoa" id="RPRC004063-RA">
    <property type="protein sequence ID" value="RPRC004063-PA"/>
    <property type="gene ID" value="RPRC004063"/>
</dbReference>
<sequence>MSNEIKIAEIKEGTPSSDRFTKRRRSYSSPEEIMGKKGQGESSDRDDILLSKINNMLDAKLAMFPTKEHFIAFENKLDLIITENENLKKEVLCLKEENRNIKKSIEAILRKSKAKNLIIGGLSGFKEGDNLVSIG</sequence>
<dbReference type="VEuPathDB" id="VectorBase:RPRC004063"/>
<reference evidence="3" key="1">
    <citation type="submission" date="2015-05" db="UniProtKB">
        <authorList>
            <consortium name="EnsemblMetazoa"/>
        </authorList>
    </citation>
    <scope>IDENTIFICATION</scope>
</reference>
<keyword evidence="1" id="KW-0175">Coiled coil</keyword>
<feature type="compositionally biased region" description="Basic and acidic residues" evidence="2">
    <location>
        <begin position="33"/>
        <end position="45"/>
    </location>
</feature>
<evidence type="ECO:0000313" key="4">
    <source>
        <dbReference type="Proteomes" id="UP000015103"/>
    </source>
</evidence>
<dbReference type="InParanoid" id="T1HJ40"/>
<feature type="coiled-coil region" evidence="1">
    <location>
        <begin position="77"/>
        <end position="104"/>
    </location>
</feature>
<evidence type="ECO:0000313" key="3">
    <source>
        <dbReference type="EnsemblMetazoa" id="RPRC004063-PA"/>
    </source>
</evidence>
<organism evidence="3 4">
    <name type="scientific">Rhodnius prolixus</name>
    <name type="common">Triatomid bug</name>
    <dbReference type="NCBI Taxonomy" id="13249"/>
    <lineage>
        <taxon>Eukaryota</taxon>
        <taxon>Metazoa</taxon>
        <taxon>Ecdysozoa</taxon>
        <taxon>Arthropoda</taxon>
        <taxon>Hexapoda</taxon>
        <taxon>Insecta</taxon>
        <taxon>Pterygota</taxon>
        <taxon>Neoptera</taxon>
        <taxon>Paraneoptera</taxon>
        <taxon>Hemiptera</taxon>
        <taxon>Heteroptera</taxon>
        <taxon>Panheteroptera</taxon>
        <taxon>Cimicomorpha</taxon>
        <taxon>Reduviidae</taxon>
        <taxon>Triatominae</taxon>
        <taxon>Rhodnius</taxon>
    </lineage>
</organism>
<dbReference type="AlphaFoldDB" id="T1HJ40"/>
<evidence type="ECO:0000256" key="2">
    <source>
        <dbReference type="SAM" id="MobiDB-lite"/>
    </source>
</evidence>
<proteinExistence type="predicted"/>
<feature type="compositionally biased region" description="Basic and acidic residues" evidence="2">
    <location>
        <begin position="1"/>
        <end position="12"/>
    </location>
</feature>
<dbReference type="HOGENOM" id="CLU_1888332_0_0_1"/>
<feature type="region of interest" description="Disordered" evidence="2">
    <location>
        <begin position="1"/>
        <end position="45"/>
    </location>
</feature>
<name>T1HJ40_RHOPR</name>
<protein>
    <submittedName>
        <fullName evidence="3">Uncharacterized protein</fullName>
    </submittedName>
</protein>
<dbReference type="Proteomes" id="UP000015103">
    <property type="component" value="Unassembled WGS sequence"/>
</dbReference>